<proteinExistence type="predicted"/>
<gene>
    <name evidence="1" type="ORF">UX25_C0017G0007</name>
</gene>
<sequence length="29" mass="3040">MKKETALKNATALAAYLLIESGMLWGASG</sequence>
<dbReference type="STRING" id="1618589.UX25_C0017G0007"/>
<dbReference type="Proteomes" id="UP000034922">
    <property type="component" value="Unassembled WGS sequence"/>
</dbReference>
<protein>
    <submittedName>
        <fullName evidence="1">Uncharacterized protein</fullName>
    </submittedName>
</protein>
<reference evidence="1 2" key="1">
    <citation type="journal article" date="2015" name="Nature">
        <title>rRNA introns, odd ribosomes, and small enigmatic genomes across a large radiation of phyla.</title>
        <authorList>
            <person name="Brown C.T."/>
            <person name="Hug L.A."/>
            <person name="Thomas B.C."/>
            <person name="Sharon I."/>
            <person name="Castelle C.J."/>
            <person name="Singh A."/>
            <person name="Wilkins M.J."/>
            <person name="Williams K.H."/>
            <person name="Banfield J.F."/>
        </authorList>
    </citation>
    <scope>NUCLEOTIDE SEQUENCE [LARGE SCALE GENOMIC DNA]</scope>
</reference>
<evidence type="ECO:0000313" key="2">
    <source>
        <dbReference type="Proteomes" id="UP000034922"/>
    </source>
</evidence>
<name>A0A0G1R823_9BACT</name>
<comment type="caution">
    <text evidence="1">The sequence shown here is derived from an EMBL/GenBank/DDBJ whole genome shotgun (WGS) entry which is preliminary data.</text>
</comment>
<evidence type="ECO:0000313" key="1">
    <source>
        <dbReference type="EMBL" id="KKU17070.1"/>
    </source>
</evidence>
<dbReference type="EMBL" id="LCLM01000017">
    <property type="protein sequence ID" value="KKU17070.1"/>
    <property type="molecule type" value="Genomic_DNA"/>
</dbReference>
<dbReference type="AlphaFoldDB" id="A0A0G1R823"/>
<organism evidence="1 2">
    <name type="scientific">Candidatus Woesebacteria bacterium GW2011_GWC2_45_9</name>
    <dbReference type="NCBI Taxonomy" id="1618589"/>
    <lineage>
        <taxon>Bacteria</taxon>
        <taxon>Candidatus Woeseibacteriota</taxon>
    </lineage>
</organism>
<accession>A0A0G1R823</accession>